<sequence length="877" mass="99425">MVRPPRRLVQHLSCTSPNCNQTFRSQQESLDNVEDPISNPMPIDVGDDIDADVTGDIPMRGTKNYHPYLNGQPCNQNGVYLPPRTLPTPLPQPENAAAPFDDPVQFRIADFLFRKVEMSQGHVDELMELWMSTMLKHGEFGPFENHAVMHKFIDQIQQGDAPWKCFVTQVEPNLPANAPSWQCEKYQIYHILASPNFSTEFDASPYIHVGPDGKHWWCDFMSGNYAWRQASTEGAMYVGVILGSDKTTISVATGNVEYHPLYISIGNIFNSARRAHHNAVIPIGFLAIPKGDRKHDDDPVFCVFKKQLYHTSIAAVLQSLKPAMTQPVVCRCPDGHFRRVIYDLAAFITDYPEQVLLAGIVSGWCAKCTAISTNLDGKGGHHTQELTELLLDEYGGEDGQILWFNYGIDKNICPFTFDFPHADIHQLLTSDLLHQVIKESFKDHLVEWIGDYLIITEGKERAREIMDDIDRRIAATPMFPGLRRFPHGRRFKQWTGDDSKALMKVYLPTVADYLPEKMVQCLASFLDFCYLVQRADFDEDALNGLDTAVARFHLHRNIFITTGVCDTISLPRQHSLVHYQQHILDFGAPNGLCSSITDQMLMTNQRLDKLTALRAELASFGLVTPGHPPPPDPFDIEHEDAGTVDELILAEVKLAVTKERGYPRSLEHLAIYMHHPDLPALTRQFLYDQCRADTDPPSEEISVDDCPEITSNIYVYHSAIALFYAPSDISGIRGMQREWIQSTPSWRRRPCWDCAFVVENDGAKGFEGMSVVQILLLFSFVHDDITYACALVHWFKKHGRHPDKKTGLWIVKPEMAHGSPLISVVHLDTVLHGTHLLPVFGSHPVPHKFDYAYTLDCFRAFYLNKYADHHTNEIIYS</sequence>
<proteinExistence type="predicted"/>
<name>A0AA39PQ34_9AGAR</name>
<organism evidence="1 2">
    <name type="scientific">Armillaria novae-zelandiae</name>
    <dbReference type="NCBI Taxonomy" id="153914"/>
    <lineage>
        <taxon>Eukaryota</taxon>
        <taxon>Fungi</taxon>
        <taxon>Dikarya</taxon>
        <taxon>Basidiomycota</taxon>
        <taxon>Agaricomycotina</taxon>
        <taxon>Agaricomycetes</taxon>
        <taxon>Agaricomycetidae</taxon>
        <taxon>Agaricales</taxon>
        <taxon>Marasmiineae</taxon>
        <taxon>Physalacriaceae</taxon>
        <taxon>Armillaria</taxon>
    </lineage>
</organism>
<keyword evidence="2" id="KW-1185">Reference proteome</keyword>
<dbReference type="Proteomes" id="UP001175227">
    <property type="component" value="Unassembled WGS sequence"/>
</dbReference>
<gene>
    <name evidence="1" type="ORF">IW261DRAFT_1547663</name>
</gene>
<comment type="caution">
    <text evidence="1">The sequence shown here is derived from an EMBL/GenBank/DDBJ whole genome shotgun (WGS) entry which is preliminary data.</text>
</comment>
<evidence type="ECO:0000313" key="1">
    <source>
        <dbReference type="EMBL" id="KAK0488455.1"/>
    </source>
</evidence>
<dbReference type="Pfam" id="PF18759">
    <property type="entry name" value="Plavaka"/>
    <property type="match status" value="1"/>
</dbReference>
<dbReference type="AlphaFoldDB" id="A0AA39PQ34"/>
<dbReference type="EMBL" id="JAUEPR010000002">
    <property type="protein sequence ID" value="KAK0488455.1"/>
    <property type="molecule type" value="Genomic_DNA"/>
</dbReference>
<accession>A0AA39PQ34</accession>
<reference evidence="1" key="1">
    <citation type="submission" date="2023-06" db="EMBL/GenBank/DDBJ databases">
        <authorList>
            <consortium name="Lawrence Berkeley National Laboratory"/>
            <person name="Ahrendt S."/>
            <person name="Sahu N."/>
            <person name="Indic B."/>
            <person name="Wong-Bajracharya J."/>
            <person name="Merenyi Z."/>
            <person name="Ke H.-M."/>
            <person name="Monk M."/>
            <person name="Kocsube S."/>
            <person name="Drula E."/>
            <person name="Lipzen A."/>
            <person name="Balint B."/>
            <person name="Henrissat B."/>
            <person name="Andreopoulos B."/>
            <person name="Martin F.M."/>
            <person name="Harder C.B."/>
            <person name="Rigling D."/>
            <person name="Ford K.L."/>
            <person name="Foster G.D."/>
            <person name="Pangilinan J."/>
            <person name="Papanicolaou A."/>
            <person name="Barry K."/>
            <person name="LaButti K."/>
            <person name="Viragh M."/>
            <person name="Koriabine M."/>
            <person name="Yan M."/>
            <person name="Riley R."/>
            <person name="Champramary S."/>
            <person name="Plett K.L."/>
            <person name="Tsai I.J."/>
            <person name="Slot J."/>
            <person name="Sipos G."/>
            <person name="Plett J."/>
            <person name="Nagy L.G."/>
            <person name="Grigoriev I.V."/>
        </authorList>
    </citation>
    <scope>NUCLEOTIDE SEQUENCE</scope>
    <source>
        <strain evidence="1">ICMP 16352</strain>
    </source>
</reference>
<protein>
    <submittedName>
        <fullName evidence="1">Uncharacterized protein</fullName>
    </submittedName>
</protein>
<dbReference type="InterPro" id="IPR041078">
    <property type="entry name" value="Plavaka"/>
</dbReference>
<evidence type="ECO:0000313" key="2">
    <source>
        <dbReference type="Proteomes" id="UP001175227"/>
    </source>
</evidence>